<evidence type="ECO:0000313" key="2">
    <source>
        <dbReference type="Proteomes" id="UP001220395"/>
    </source>
</evidence>
<sequence length="81" mass="8904">MPLTAMIMGVMAGAMPIGASGGDVANFDLADVRPSERDVVVRGPRGRSRFLLPEVDEPSRQRAKFRWKLNKVKLRVPIASI</sequence>
<keyword evidence="2" id="KW-1185">Reference proteome</keyword>
<dbReference type="RefSeq" id="WP_273690917.1">
    <property type="nucleotide sequence ID" value="NZ_CP117411.1"/>
</dbReference>
<name>A0ABY7TRD1_9SPHN</name>
<protein>
    <submittedName>
        <fullName evidence="1">Uncharacterized protein</fullName>
    </submittedName>
</protein>
<gene>
    <name evidence="1" type="ORF">PQ455_08470</name>
</gene>
<accession>A0ABY7TRD1</accession>
<dbReference type="EMBL" id="CP117411">
    <property type="protein sequence ID" value="WCT75236.1"/>
    <property type="molecule type" value="Genomic_DNA"/>
</dbReference>
<evidence type="ECO:0000313" key="1">
    <source>
        <dbReference type="EMBL" id="WCT75236.1"/>
    </source>
</evidence>
<reference evidence="1 2" key="1">
    <citation type="submission" date="2023-02" db="EMBL/GenBank/DDBJ databases">
        <title>Genome sequence of Sphingomonas naphthae.</title>
        <authorList>
            <person name="Kim S."/>
            <person name="Heo J."/>
            <person name="Kwon S.-W."/>
        </authorList>
    </citation>
    <scope>NUCLEOTIDE SEQUENCE [LARGE SCALE GENOMIC DNA]</scope>
    <source>
        <strain evidence="1 2">KACC 18716</strain>
    </source>
</reference>
<organism evidence="1 2">
    <name type="scientific">Sphingomonas naphthae</name>
    <dbReference type="NCBI Taxonomy" id="1813468"/>
    <lineage>
        <taxon>Bacteria</taxon>
        <taxon>Pseudomonadati</taxon>
        <taxon>Pseudomonadota</taxon>
        <taxon>Alphaproteobacteria</taxon>
        <taxon>Sphingomonadales</taxon>
        <taxon>Sphingomonadaceae</taxon>
        <taxon>Sphingomonas</taxon>
    </lineage>
</organism>
<proteinExistence type="predicted"/>
<dbReference type="Proteomes" id="UP001220395">
    <property type="component" value="Chromosome"/>
</dbReference>